<proteinExistence type="predicted"/>
<evidence type="ECO:0000313" key="2">
    <source>
        <dbReference type="Proteomes" id="UP000184387"/>
    </source>
</evidence>
<organism evidence="1 2">
    <name type="scientific">Muricoccus roseus</name>
    <dbReference type="NCBI Taxonomy" id="198092"/>
    <lineage>
        <taxon>Bacteria</taxon>
        <taxon>Pseudomonadati</taxon>
        <taxon>Pseudomonadota</taxon>
        <taxon>Alphaproteobacteria</taxon>
        <taxon>Acetobacterales</taxon>
        <taxon>Roseomonadaceae</taxon>
        <taxon>Muricoccus</taxon>
    </lineage>
</organism>
<keyword evidence="2" id="KW-1185">Reference proteome</keyword>
<evidence type="ECO:0000313" key="1">
    <source>
        <dbReference type="EMBL" id="SHJ70112.1"/>
    </source>
</evidence>
<sequence length="98" mass="10606">MTGAPDWPVDHLRAVGRTYRAARGRGLDQLQSVDKAEAAYLAAGGPALDARATVLAIVAHLAREHGDWLFGPAQEWVERHGTREPTHGDLFDPPESIA</sequence>
<protein>
    <submittedName>
        <fullName evidence="1">Uncharacterized protein</fullName>
    </submittedName>
</protein>
<gene>
    <name evidence="1" type="ORF">SAMN02745194_03162</name>
</gene>
<name>A0A1M6LG13_9PROT</name>
<dbReference type="Proteomes" id="UP000184387">
    <property type="component" value="Unassembled WGS sequence"/>
</dbReference>
<dbReference type="RefSeq" id="WP_073136406.1">
    <property type="nucleotide sequence ID" value="NZ_FQZF01000018.1"/>
</dbReference>
<dbReference type="STRING" id="198092.SAMN02745194_03162"/>
<dbReference type="EMBL" id="FQZF01000018">
    <property type="protein sequence ID" value="SHJ70112.1"/>
    <property type="molecule type" value="Genomic_DNA"/>
</dbReference>
<dbReference type="OrthoDB" id="7289620at2"/>
<reference evidence="1 2" key="1">
    <citation type="submission" date="2016-11" db="EMBL/GenBank/DDBJ databases">
        <authorList>
            <person name="Jaros S."/>
            <person name="Januszkiewicz K."/>
            <person name="Wedrychowicz H."/>
        </authorList>
    </citation>
    <scope>NUCLEOTIDE SEQUENCE [LARGE SCALE GENOMIC DNA]</scope>
    <source>
        <strain evidence="1 2">DSM 14916</strain>
    </source>
</reference>
<accession>A0A1M6LG13</accession>
<dbReference type="AlphaFoldDB" id="A0A1M6LG13"/>